<name>A0A433Q4M2_9FUNG</name>
<reference evidence="1 2" key="1">
    <citation type="journal article" date="2018" name="New Phytol.">
        <title>Phylogenomics of Endogonaceae and evolution of mycorrhizas within Mucoromycota.</title>
        <authorList>
            <person name="Chang Y."/>
            <person name="Desiro A."/>
            <person name="Na H."/>
            <person name="Sandor L."/>
            <person name="Lipzen A."/>
            <person name="Clum A."/>
            <person name="Barry K."/>
            <person name="Grigoriev I.V."/>
            <person name="Martin F.M."/>
            <person name="Stajich J.E."/>
            <person name="Smith M.E."/>
            <person name="Bonito G."/>
            <person name="Spatafora J.W."/>
        </authorList>
    </citation>
    <scope>NUCLEOTIDE SEQUENCE [LARGE SCALE GENOMIC DNA]</scope>
    <source>
        <strain evidence="1 2">AD002</strain>
    </source>
</reference>
<dbReference type="EMBL" id="RBNJ01015303">
    <property type="protein sequence ID" value="RUS24672.1"/>
    <property type="molecule type" value="Genomic_DNA"/>
</dbReference>
<gene>
    <name evidence="1" type="ORF">BC938DRAFT_473248</name>
</gene>
<dbReference type="InterPro" id="IPR016024">
    <property type="entry name" value="ARM-type_fold"/>
</dbReference>
<keyword evidence="2" id="KW-1185">Reference proteome</keyword>
<dbReference type="AlphaFoldDB" id="A0A433Q4M2"/>
<proteinExistence type="predicted"/>
<sequence>MKHACAQRLNPPLLSFRRSPEDLAQVIQAGFIPVLASIATHDNFDIRKEAAFSIIHIASHGEVYMRMLPQQELLPGVCEILSYHSFHPFLIDFIAIKRSRVLDFIRSQDSELIRLGLTYLQLLLTTLPEGRKLMSSIPNAIDALESITLMEEEELRRTASALMDKYFGEDGGGGSEAGGEKGEKGEKDGLAMMTDDEYDYLFKLVLIGDSGVGKSNLLSQFTVRSLAPLSF</sequence>
<protein>
    <recommendedName>
        <fullName evidence="3">Armadillo-type protein</fullName>
    </recommendedName>
</protein>
<dbReference type="InterPro" id="IPR027417">
    <property type="entry name" value="P-loop_NTPase"/>
</dbReference>
<accession>A0A433Q4M2</accession>
<dbReference type="SUPFAM" id="SSF52540">
    <property type="entry name" value="P-loop containing nucleoside triphosphate hydrolases"/>
    <property type="match status" value="1"/>
</dbReference>
<comment type="caution">
    <text evidence="1">The sequence shown here is derived from an EMBL/GenBank/DDBJ whole genome shotgun (WGS) entry which is preliminary data.</text>
</comment>
<dbReference type="SUPFAM" id="SSF48371">
    <property type="entry name" value="ARM repeat"/>
    <property type="match status" value="1"/>
</dbReference>
<evidence type="ECO:0008006" key="3">
    <source>
        <dbReference type="Google" id="ProtNLM"/>
    </source>
</evidence>
<dbReference type="Gene3D" id="1.25.10.10">
    <property type="entry name" value="Leucine-rich Repeat Variant"/>
    <property type="match status" value="1"/>
</dbReference>
<organism evidence="1 2">
    <name type="scientific">Jimgerdemannia flammicorona</name>
    <dbReference type="NCBI Taxonomy" id="994334"/>
    <lineage>
        <taxon>Eukaryota</taxon>
        <taxon>Fungi</taxon>
        <taxon>Fungi incertae sedis</taxon>
        <taxon>Mucoromycota</taxon>
        <taxon>Mucoromycotina</taxon>
        <taxon>Endogonomycetes</taxon>
        <taxon>Endogonales</taxon>
        <taxon>Endogonaceae</taxon>
        <taxon>Jimgerdemannia</taxon>
    </lineage>
</organism>
<dbReference type="InterPro" id="IPR011989">
    <property type="entry name" value="ARM-like"/>
</dbReference>
<dbReference type="Gene3D" id="3.40.50.300">
    <property type="entry name" value="P-loop containing nucleotide triphosphate hydrolases"/>
    <property type="match status" value="1"/>
</dbReference>
<evidence type="ECO:0000313" key="2">
    <source>
        <dbReference type="Proteomes" id="UP000274822"/>
    </source>
</evidence>
<dbReference type="Proteomes" id="UP000274822">
    <property type="component" value="Unassembled WGS sequence"/>
</dbReference>
<evidence type="ECO:0000313" key="1">
    <source>
        <dbReference type="EMBL" id="RUS24672.1"/>
    </source>
</evidence>